<evidence type="ECO:0000313" key="2">
    <source>
        <dbReference type="EMBL" id="ACD89581.1"/>
    </source>
</evidence>
<accession>B3EGE4</accession>
<keyword evidence="1" id="KW-0812">Transmembrane</keyword>
<dbReference type="AlphaFoldDB" id="B3EGE4"/>
<reference evidence="2 3" key="1">
    <citation type="submission" date="2008-05" db="EMBL/GenBank/DDBJ databases">
        <title>Complete sequence of Chlorobium limicola DSM 245.</title>
        <authorList>
            <consortium name="US DOE Joint Genome Institute"/>
            <person name="Lucas S."/>
            <person name="Copeland A."/>
            <person name="Lapidus A."/>
            <person name="Glavina del Rio T."/>
            <person name="Dalin E."/>
            <person name="Tice H."/>
            <person name="Bruce D."/>
            <person name="Goodwin L."/>
            <person name="Pitluck S."/>
            <person name="Schmutz J."/>
            <person name="Larimer F."/>
            <person name="Land M."/>
            <person name="Hauser L."/>
            <person name="Kyrpides N."/>
            <person name="Ovchinnikova G."/>
            <person name="Zhao F."/>
            <person name="Li T."/>
            <person name="Liu Z."/>
            <person name="Overmann J."/>
            <person name="Bryant D.A."/>
            <person name="Richardson P."/>
        </authorList>
    </citation>
    <scope>NUCLEOTIDE SEQUENCE [LARGE SCALE GENOMIC DNA]</scope>
    <source>
        <strain evidence="3">DSM 245 / NBRC 103803 / 6330</strain>
    </source>
</reference>
<organism evidence="2 3">
    <name type="scientific">Chlorobium limicola (strain DSM 245 / NBRC 103803 / 6330)</name>
    <dbReference type="NCBI Taxonomy" id="290315"/>
    <lineage>
        <taxon>Bacteria</taxon>
        <taxon>Pseudomonadati</taxon>
        <taxon>Chlorobiota</taxon>
        <taxon>Chlorobiia</taxon>
        <taxon>Chlorobiales</taxon>
        <taxon>Chlorobiaceae</taxon>
        <taxon>Chlorobium/Pelodictyon group</taxon>
        <taxon>Chlorobium</taxon>
    </lineage>
</organism>
<gene>
    <name evidence="2" type="ordered locus">Clim_0488</name>
</gene>
<evidence type="ECO:0000256" key="1">
    <source>
        <dbReference type="SAM" id="Phobius"/>
    </source>
</evidence>
<proteinExistence type="predicted"/>
<protein>
    <submittedName>
        <fullName evidence="2">Uncharacterized protein</fullName>
    </submittedName>
</protein>
<keyword evidence="1" id="KW-0472">Membrane</keyword>
<dbReference type="EMBL" id="CP001097">
    <property type="protein sequence ID" value="ACD89581.1"/>
    <property type="molecule type" value="Genomic_DNA"/>
</dbReference>
<evidence type="ECO:0000313" key="3">
    <source>
        <dbReference type="Proteomes" id="UP000008841"/>
    </source>
</evidence>
<dbReference type="KEGG" id="cli:Clim_0488"/>
<sequence length="78" mass="9005">MHQIKHRLSRFAAEKFNNTTVSLKQYTAVYMNNAGKQRTFFTFIIITFHAFSHTLPSLFDPLFVSYCSVMLPVLVSLS</sequence>
<dbReference type="HOGENOM" id="CLU_2615577_0_0_10"/>
<name>B3EGE4_CHLL2</name>
<dbReference type="Proteomes" id="UP000008841">
    <property type="component" value="Chromosome"/>
</dbReference>
<keyword evidence="1" id="KW-1133">Transmembrane helix</keyword>
<feature type="transmembrane region" description="Helical" evidence="1">
    <location>
        <begin position="39"/>
        <end position="55"/>
    </location>
</feature>